<feature type="chain" id="PRO_5016440827" description="Oligogalacturonate lyase domain-containing protein" evidence="1">
    <location>
        <begin position="28"/>
        <end position="411"/>
    </location>
</feature>
<evidence type="ECO:0000313" key="3">
    <source>
        <dbReference type="EMBL" id="RAK70649.1"/>
    </source>
</evidence>
<feature type="domain" description="Oligogalacturonate lyase" evidence="2">
    <location>
        <begin position="34"/>
        <end position="407"/>
    </location>
</feature>
<gene>
    <name evidence="3" type="ORF">DLM85_07410</name>
</gene>
<dbReference type="SUPFAM" id="SSF50969">
    <property type="entry name" value="YVTN repeat-like/Quinoprotein amine dehydrogenase"/>
    <property type="match status" value="1"/>
</dbReference>
<dbReference type="InterPro" id="IPR011044">
    <property type="entry name" value="Quino_amine_DH_bsu"/>
</dbReference>
<evidence type="ECO:0000259" key="2">
    <source>
        <dbReference type="Pfam" id="PF14583"/>
    </source>
</evidence>
<dbReference type="EMBL" id="QHKM01000001">
    <property type="protein sequence ID" value="RAK70649.1"/>
    <property type="molecule type" value="Genomic_DNA"/>
</dbReference>
<dbReference type="SUPFAM" id="SSF82171">
    <property type="entry name" value="DPP6 N-terminal domain-like"/>
    <property type="match status" value="1"/>
</dbReference>
<dbReference type="AlphaFoldDB" id="A0A328BVL3"/>
<accession>A0A328BVL3</accession>
<protein>
    <recommendedName>
        <fullName evidence="2">Oligogalacturonate lyase domain-containing protein</fullName>
    </recommendedName>
</protein>
<dbReference type="InterPro" id="IPR027946">
    <property type="entry name" value="Ogl_dom"/>
</dbReference>
<dbReference type="InterPro" id="IPR015943">
    <property type="entry name" value="WD40/YVTN_repeat-like_dom_sf"/>
</dbReference>
<proteinExistence type="predicted"/>
<evidence type="ECO:0000256" key="1">
    <source>
        <dbReference type="SAM" id="SignalP"/>
    </source>
</evidence>
<dbReference type="Proteomes" id="UP000248553">
    <property type="component" value="Unassembled WGS sequence"/>
</dbReference>
<dbReference type="Gene3D" id="2.130.10.10">
    <property type="entry name" value="YVTN repeat-like/Quinoprotein amine dehydrogenase"/>
    <property type="match status" value="1"/>
</dbReference>
<dbReference type="GO" id="GO:0047487">
    <property type="term" value="F:oligogalacturonide lyase activity"/>
    <property type="evidence" value="ECO:0007669"/>
    <property type="project" value="InterPro"/>
</dbReference>
<dbReference type="RefSeq" id="WP_111477399.1">
    <property type="nucleotide sequence ID" value="NZ_QHKM01000001.1"/>
</dbReference>
<keyword evidence="1" id="KW-0732">Signal</keyword>
<reference evidence="4" key="1">
    <citation type="submission" date="2018-05" db="EMBL/GenBank/DDBJ databases">
        <authorList>
            <person name="Nie L."/>
        </authorList>
    </citation>
    <scope>NUCLEOTIDE SEQUENCE [LARGE SCALE GENOMIC DNA]</scope>
    <source>
        <strain evidence="4">NL</strain>
    </source>
</reference>
<evidence type="ECO:0000313" key="4">
    <source>
        <dbReference type="Proteomes" id="UP000248553"/>
    </source>
</evidence>
<dbReference type="Pfam" id="PF14583">
    <property type="entry name" value="Pectate_lyase22"/>
    <property type="match status" value="1"/>
</dbReference>
<dbReference type="GO" id="GO:0045490">
    <property type="term" value="P:pectin catabolic process"/>
    <property type="evidence" value="ECO:0007669"/>
    <property type="project" value="InterPro"/>
</dbReference>
<name>A0A328BVL3_9BACT</name>
<comment type="caution">
    <text evidence="3">The sequence shown here is derived from an EMBL/GenBank/DDBJ whole genome shotgun (WGS) entry which is preliminary data.</text>
</comment>
<sequence length="411" mass="46915">MFAAPSHRRLGILAVLGGLLAGAPARAQQRLVTGSQQPMPAAEWIDQDTGHRVRRLTPLDGDNASFYFHNRPFLAGRGGERMVFYHTDARGKQLRLLDLKTHEVTPLTRYFPKVSGEIVAPKLREVFYQTGDSVYATHVDTRRTRLVFVFPQDFRASITTLNADETQLGGAWSSDAEKEISRQYPEKKDYFRRIYEARLPRTLFTVGTEGGQLTKLFTDTAWLNHVQFSPTDPHLLMFCHEGPWELVDRIWTIDTKTKEVKLVHKRTMEREIAGHEWFGADGKTIWFDHQLPRGATFFVTGTDLKSGKERKYELTRDEWSVHYTTAPDQKTFAGDGGYPTSVAHSPNGQWIYLFRPDGSTFKAEKLVNLARHNYHLEPNVHFSPDGKWLIFRANFEGQSQVYAVEIAKAAS</sequence>
<dbReference type="OrthoDB" id="8432779at2"/>
<organism evidence="3 4">
    <name type="scientific">Hymenobacter edaphi</name>
    <dbReference type="NCBI Taxonomy" id="2211146"/>
    <lineage>
        <taxon>Bacteria</taxon>
        <taxon>Pseudomonadati</taxon>
        <taxon>Bacteroidota</taxon>
        <taxon>Cytophagia</taxon>
        <taxon>Cytophagales</taxon>
        <taxon>Hymenobacteraceae</taxon>
        <taxon>Hymenobacter</taxon>
    </lineage>
</organism>
<feature type="signal peptide" evidence="1">
    <location>
        <begin position="1"/>
        <end position="27"/>
    </location>
</feature>
<keyword evidence="4" id="KW-1185">Reference proteome</keyword>